<dbReference type="PROSITE" id="PS50059">
    <property type="entry name" value="FKBP_PPIASE"/>
    <property type="match status" value="1"/>
</dbReference>
<evidence type="ECO:0000256" key="3">
    <source>
        <dbReference type="ARBA" id="ARBA00013194"/>
    </source>
</evidence>
<dbReference type="EC" id="5.2.1.8" evidence="3 6"/>
<dbReference type="PROSITE" id="PS51257">
    <property type="entry name" value="PROKAR_LIPOPROTEIN"/>
    <property type="match status" value="1"/>
</dbReference>
<dbReference type="SUPFAM" id="SSF54534">
    <property type="entry name" value="FKBP-like"/>
    <property type="match status" value="1"/>
</dbReference>
<feature type="domain" description="PPIase FKBP-type" evidence="8">
    <location>
        <begin position="214"/>
        <end position="308"/>
    </location>
</feature>
<sequence>MKKLLYVMSGIALIAFTSCNMGYKTTKSGMKYKIFSGKAAHADTVGVKVEPGDIVKFQFKYTIADSKGKDSTLGENYSQMPGYQKADTSERSKLTILELFPLLKSGDSADIAINIDSVLKMIPEGQAPPFLKKGGTIHAVLSILNVFKNDSIARLDVNKEQTKEQAREAVKFKESAAELDKYIKDKGIKAIKTPDGIYIALETPGDISLKADSGMQASVLYTGKLLNGQIFDTNLDSTFNRYHPGVIKVDVGQHRTIEGWDKALPYFGKGAKGTIYIPAGLAYGARAQGAEIPAYSNLVFDIQVTDVTKSEAAKPQMQMTPEMQKQMQEAIQKQMEAQKQKSGH</sequence>
<dbReference type="InterPro" id="IPR046357">
    <property type="entry name" value="PPIase_dom_sf"/>
</dbReference>
<dbReference type="EMBL" id="CP032489">
    <property type="protein sequence ID" value="AYD48627.1"/>
    <property type="molecule type" value="Genomic_DNA"/>
</dbReference>
<dbReference type="GO" id="GO:0003755">
    <property type="term" value="F:peptidyl-prolyl cis-trans isomerase activity"/>
    <property type="evidence" value="ECO:0007669"/>
    <property type="project" value="UniProtKB-KW"/>
</dbReference>
<keyword evidence="4 6" id="KW-0697">Rotamase</keyword>
<feature type="region of interest" description="Disordered" evidence="7">
    <location>
        <begin position="314"/>
        <end position="344"/>
    </location>
</feature>
<reference evidence="9 10" key="1">
    <citation type="submission" date="2018-09" db="EMBL/GenBank/DDBJ databases">
        <title>Arachidicoccus sp. nov., a bacterium isolated from soil.</title>
        <authorList>
            <person name="Weon H.-Y."/>
            <person name="Kwon S.-W."/>
            <person name="Lee S.A."/>
        </authorList>
    </citation>
    <scope>NUCLEOTIDE SEQUENCE [LARGE SCALE GENOMIC DNA]</scope>
    <source>
        <strain evidence="9 10">KIS59-12</strain>
    </source>
</reference>
<evidence type="ECO:0000256" key="1">
    <source>
        <dbReference type="ARBA" id="ARBA00000971"/>
    </source>
</evidence>
<gene>
    <name evidence="9" type="ORF">D6B99_14055</name>
</gene>
<accession>A0A386HRQ5</accession>
<evidence type="ECO:0000313" key="9">
    <source>
        <dbReference type="EMBL" id="AYD48627.1"/>
    </source>
</evidence>
<dbReference type="Pfam" id="PF00254">
    <property type="entry name" value="FKBP_C"/>
    <property type="match status" value="1"/>
</dbReference>
<keyword evidence="10" id="KW-1185">Reference proteome</keyword>
<dbReference type="PANTHER" id="PTHR43811:SF19">
    <property type="entry name" value="39 KDA FK506-BINDING NUCLEAR PROTEIN"/>
    <property type="match status" value="1"/>
</dbReference>
<dbReference type="AlphaFoldDB" id="A0A386HRQ5"/>
<dbReference type="KEGG" id="ark:D6B99_14055"/>
<evidence type="ECO:0000256" key="2">
    <source>
        <dbReference type="ARBA" id="ARBA00006577"/>
    </source>
</evidence>
<evidence type="ECO:0000256" key="4">
    <source>
        <dbReference type="ARBA" id="ARBA00023110"/>
    </source>
</evidence>
<evidence type="ECO:0000256" key="6">
    <source>
        <dbReference type="PROSITE-ProRule" id="PRU00277"/>
    </source>
</evidence>
<keyword evidence="5 6" id="KW-0413">Isomerase</keyword>
<evidence type="ECO:0000256" key="5">
    <source>
        <dbReference type="ARBA" id="ARBA00023235"/>
    </source>
</evidence>
<comment type="similarity">
    <text evidence="2">Belongs to the FKBP-type PPIase family.</text>
</comment>
<evidence type="ECO:0000313" key="10">
    <source>
        <dbReference type="Proteomes" id="UP000266118"/>
    </source>
</evidence>
<dbReference type="Proteomes" id="UP000266118">
    <property type="component" value="Chromosome"/>
</dbReference>
<dbReference type="OrthoDB" id="9814548at2"/>
<evidence type="ECO:0000259" key="8">
    <source>
        <dbReference type="PROSITE" id="PS50059"/>
    </source>
</evidence>
<dbReference type="Gene3D" id="3.10.50.40">
    <property type="match status" value="1"/>
</dbReference>
<dbReference type="PANTHER" id="PTHR43811">
    <property type="entry name" value="FKBP-TYPE PEPTIDYL-PROLYL CIS-TRANS ISOMERASE FKPA"/>
    <property type="match status" value="1"/>
</dbReference>
<organism evidence="9 10">
    <name type="scientific">Arachidicoccus soli</name>
    <dbReference type="NCBI Taxonomy" id="2341117"/>
    <lineage>
        <taxon>Bacteria</taxon>
        <taxon>Pseudomonadati</taxon>
        <taxon>Bacteroidota</taxon>
        <taxon>Chitinophagia</taxon>
        <taxon>Chitinophagales</taxon>
        <taxon>Chitinophagaceae</taxon>
        <taxon>Arachidicoccus</taxon>
    </lineage>
</organism>
<protein>
    <recommendedName>
        <fullName evidence="3 6">peptidylprolyl isomerase</fullName>
        <ecNumber evidence="3 6">5.2.1.8</ecNumber>
    </recommendedName>
</protein>
<proteinExistence type="inferred from homology"/>
<feature type="compositionally biased region" description="Polar residues" evidence="7">
    <location>
        <begin position="317"/>
        <end position="337"/>
    </location>
</feature>
<dbReference type="InterPro" id="IPR001179">
    <property type="entry name" value="PPIase_FKBP_dom"/>
</dbReference>
<evidence type="ECO:0000256" key="7">
    <source>
        <dbReference type="SAM" id="MobiDB-lite"/>
    </source>
</evidence>
<dbReference type="RefSeq" id="WP_119989554.1">
    <property type="nucleotide sequence ID" value="NZ_CP032489.1"/>
</dbReference>
<name>A0A386HRQ5_9BACT</name>
<comment type="catalytic activity">
    <reaction evidence="1 6">
        <text>[protein]-peptidylproline (omega=180) = [protein]-peptidylproline (omega=0)</text>
        <dbReference type="Rhea" id="RHEA:16237"/>
        <dbReference type="Rhea" id="RHEA-COMP:10747"/>
        <dbReference type="Rhea" id="RHEA-COMP:10748"/>
        <dbReference type="ChEBI" id="CHEBI:83833"/>
        <dbReference type="ChEBI" id="CHEBI:83834"/>
        <dbReference type="EC" id="5.2.1.8"/>
    </reaction>
</comment>